<sequence length="1366" mass="150101">MLSDLAEDLGMVLKESSVHDPANSVTPAADAAGEVYAMPATQGEVRFWSLDQLNPGNPALNMPLMWQFTGQLDVPVLVEAFAECVQRHETLRTTFEVIDGKLSQVIQPEMEIPIPVVDLSGLTGEAQRAAADELTRDHAAFRMDLKTGPLLLLKLLKFNDQRHLLLVTMHHIICDGISNGILMRDMVTYYEALLKGTAAKLPELPIQFADYAIWHEEWRAGDEPEASMKFWRKALGNDFKKLELAHDVDACEALPPERRDITGDIETLLIPRDLTARAHAFCKRENVTLNILLFSIFCGLMSRLTGQKDLTIGSPCANRNEDTENLIGLFMNIQVLRVRLEQSSSFRDLLRQVQAWTLGAYENQALPFEDLVHDAFFSQTGSAFEIPIFFLYQKSFMLVTKIESAAGSLEIIPLRSESPGAVFEVMFAIVDRDEEGPRLQLEYNPQEFKASTIQRYLRLFVNLLESALDGPETLVDELDLLSGVERQRLLGGPNATTVDFGAFEPVHACFLRRATAEPERIAAECDGRSWSYGELAEFSTALAKRLIDEGLQPGGLVGVCVSRSLEMLGSVLAVLMAGGAYVPLDPRFPRERLQMVLADSGASLLLTGRDLKLDTTAKEIEITAETLTRQSDAVLPGMSGPDALAYVIYTSGSTGTPKGVAIEHGALMNLLRSMERTPGLDADDVLVAVTTISFDIATLELLLPLITGVKLVIARTEQVTNPAELLELMETSGATVLQATPGLWLNLIEHGWTGERPLKVLCGGEAMSRSLAEKLLDRSDDVWNMYGPTETTIWSSANRVTRGTGPMRVGPPIASTQFFVLDGNRQPVPSGVSGELYIGGSGLARGYWNRAELTAEKFIASPFGAGRIYATGDCARWHEDGTVQLEGRADFQVKVRGFRIELGEIEAVLNTHPLVRESVVVQHVTKTETADLARLVAYVAVKVDEQEDAAPALIEELEGLLMRTLPEYMVPNAVHVLEEMPRTPNGKVDRKALPDVFSQAGDSGIAQSANEAQSFVEAEDAVEKQIADIWQTTLGIPRISVKANFFSLGVGSLAALRLIRKMNKVYGTDLGLASLISASSIEAIAELIRNRFSPNTASSLVPIQPVGTRPPLFIVHGVGGNVVNFYGLSMRMGSDQPVYGIQSQALVANAPALLHLTDMATHYVKEIRAVQPHGPYHLLGYSFGGTVVLEMAQQLRAAGEEVAMVGMLDSKSKEYEEQFARSITVHSKVNNRVERFFRNIKDLSLDAKIKYVSDKISTRAIRFSAMAATRANVSHVPSFMKSAYDINYVAVQNYEPQPYDGKLILFRASEQDNRAGARDLGWGSIFRQGVEIHDLPGDHERIFMDPNIDELASSLRASLEACMSRA</sequence>
<dbReference type="GO" id="GO:0003824">
    <property type="term" value="F:catalytic activity"/>
    <property type="evidence" value="ECO:0007669"/>
    <property type="project" value="InterPro"/>
</dbReference>
<dbReference type="InterPro" id="IPR001031">
    <property type="entry name" value="Thioesterase"/>
</dbReference>
<accession>E8X009</accession>
<evidence type="ECO:0000313" key="3">
    <source>
        <dbReference type="Proteomes" id="UP000000343"/>
    </source>
</evidence>
<dbReference type="SUPFAM" id="SSF53474">
    <property type="entry name" value="alpha/beta-Hydrolases"/>
    <property type="match status" value="1"/>
</dbReference>
<organism evidence="3">
    <name type="scientific">Granulicella tundricola (strain ATCC BAA-1859 / DSM 23138 / MP5ACTX9)</name>
    <dbReference type="NCBI Taxonomy" id="1198114"/>
    <lineage>
        <taxon>Bacteria</taxon>
        <taxon>Pseudomonadati</taxon>
        <taxon>Acidobacteriota</taxon>
        <taxon>Terriglobia</taxon>
        <taxon>Terriglobales</taxon>
        <taxon>Acidobacteriaceae</taxon>
        <taxon>Granulicella</taxon>
    </lineage>
</organism>
<dbReference type="InterPro" id="IPR001242">
    <property type="entry name" value="Condensation_dom"/>
</dbReference>
<evidence type="ECO:0000313" key="2">
    <source>
        <dbReference type="EMBL" id="ADW68905.1"/>
    </source>
</evidence>
<dbReference type="Gene3D" id="3.40.50.980">
    <property type="match status" value="2"/>
</dbReference>
<dbReference type="Gene3D" id="2.30.38.10">
    <property type="entry name" value="Luciferase, Domain 3"/>
    <property type="match status" value="1"/>
</dbReference>
<dbReference type="HOGENOM" id="CLU_000022_2_13_0"/>
<dbReference type="GO" id="GO:0044550">
    <property type="term" value="P:secondary metabolite biosynthetic process"/>
    <property type="evidence" value="ECO:0007669"/>
    <property type="project" value="TreeGrafter"/>
</dbReference>
<dbReference type="InterPro" id="IPR010071">
    <property type="entry name" value="AA_adenyl_dom"/>
</dbReference>
<dbReference type="Gene3D" id="3.30.559.30">
    <property type="entry name" value="Nonribosomal peptide synthetase, condensation domain"/>
    <property type="match status" value="1"/>
</dbReference>
<dbReference type="NCBIfam" id="TIGR01733">
    <property type="entry name" value="AA-adenyl-dom"/>
    <property type="match status" value="1"/>
</dbReference>
<dbReference type="eggNOG" id="COG3319">
    <property type="taxonomic scope" value="Bacteria"/>
</dbReference>
<dbReference type="SUPFAM" id="SSF56801">
    <property type="entry name" value="Acetyl-CoA synthetase-like"/>
    <property type="match status" value="1"/>
</dbReference>
<dbReference type="GO" id="GO:0005737">
    <property type="term" value="C:cytoplasm"/>
    <property type="evidence" value="ECO:0007669"/>
    <property type="project" value="TreeGrafter"/>
</dbReference>
<dbReference type="PROSITE" id="PS50075">
    <property type="entry name" value="CARRIER"/>
    <property type="match status" value="1"/>
</dbReference>
<dbReference type="Pfam" id="PF13193">
    <property type="entry name" value="AMP-binding_C"/>
    <property type="match status" value="1"/>
</dbReference>
<dbReference type="STRING" id="1198114.AciX9_1859"/>
<dbReference type="OrthoDB" id="110547at2"/>
<dbReference type="Pfam" id="PF00668">
    <property type="entry name" value="Condensation"/>
    <property type="match status" value="1"/>
</dbReference>
<dbReference type="Pfam" id="PF00550">
    <property type="entry name" value="PP-binding"/>
    <property type="match status" value="1"/>
</dbReference>
<dbReference type="PANTHER" id="PTHR45527">
    <property type="entry name" value="NONRIBOSOMAL PEPTIDE SYNTHETASE"/>
    <property type="match status" value="1"/>
</dbReference>
<dbReference type="InterPro" id="IPR045851">
    <property type="entry name" value="AMP-bd_C_sf"/>
</dbReference>
<dbReference type="EMBL" id="CP002480">
    <property type="protein sequence ID" value="ADW68905.1"/>
    <property type="molecule type" value="Genomic_DNA"/>
</dbReference>
<keyword evidence="3" id="KW-1185">Reference proteome</keyword>
<proteinExistence type="predicted"/>
<dbReference type="Gene3D" id="1.10.1200.10">
    <property type="entry name" value="ACP-like"/>
    <property type="match status" value="1"/>
</dbReference>
<reference evidence="3" key="1">
    <citation type="submission" date="2011-01" db="EMBL/GenBank/DDBJ databases">
        <title>Complete sequence of chromosome of Acidobacterium sp. MP5ACTX9.</title>
        <authorList>
            <consortium name="US DOE Joint Genome Institute"/>
            <person name="Lucas S."/>
            <person name="Copeland A."/>
            <person name="Lapidus A."/>
            <person name="Cheng J.-F."/>
            <person name="Goodwin L."/>
            <person name="Pitluck S."/>
            <person name="Teshima H."/>
            <person name="Detter J.C."/>
            <person name="Han C."/>
            <person name="Tapia R."/>
            <person name="Land M."/>
            <person name="Hauser L."/>
            <person name="Kyrpides N."/>
            <person name="Ivanova N."/>
            <person name="Ovchinnikova G."/>
            <person name="Pagani I."/>
            <person name="Rawat S.R."/>
            <person name="Mannisto M."/>
            <person name="Haggblom M.M."/>
            <person name="Woyke T."/>
        </authorList>
    </citation>
    <scope>NUCLEOTIDE SEQUENCE [LARGE SCALE GENOMIC DNA]</scope>
    <source>
        <strain evidence="3">MP5ACTX9</strain>
    </source>
</reference>
<dbReference type="InterPro" id="IPR009081">
    <property type="entry name" value="PP-bd_ACP"/>
</dbReference>
<dbReference type="Gene3D" id="3.30.559.10">
    <property type="entry name" value="Chloramphenicol acetyltransferase-like domain"/>
    <property type="match status" value="1"/>
</dbReference>
<dbReference type="Proteomes" id="UP000000343">
    <property type="component" value="Chromosome"/>
</dbReference>
<dbReference type="SUPFAM" id="SSF52777">
    <property type="entry name" value="CoA-dependent acyltransferases"/>
    <property type="match status" value="2"/>
</dbReference>
<dbReference type="InterPro" id="IPR036736">
    <property type="entry name" value="ACP-like_sf"/>
</dbReference>
<dbReference type="InterPro" id="IPR025110">
    <property type="entry name" value="AMP-bd_C"/>
</dbReference>
<dbReference type="SUPFAM" id="SSF47336">
    <property type="entry name" value="ACP-like"/>
    <property type="match status" value="1"/>
</dbReference>
<evidence type="ECO:0000259" key="1">
    <source>
        <dbReference type="PROSITE" id="PS50075"/>
    </source>
</evidence>
<dbReference type="Pfam" id="PF00975">
    <property type="entry name" value="Thioesterase"/>
    <property type="match status" value="1"/>
</dbReference>
<gene>
    <name evidence="2" type="ordered locus">AciX9_1859</name>
</gene>
<dbReference type="eggNOG" id="COG1020">
    <property type="taxonomic scope" value="Bacteria"/>
</dbReference>
<dbReference type="Gene3D" id="3.30.300.30">
    <property type="match status" value="1"/>
</dbReference>
<dbReference type="PROSITE" id="PS00455">
    <property type="entry name" value="AMP_BINDING"/>
    <property type="match status" value="1"/>
</dbReference>
<dbReference type="InterPro" id="IPR029058">
    <property type="entry name" value="AB_hydrolase_fold"/>
</dbReference>
<dbReference type="FunFam" id="3.40.50.980:FF:000001">
    <property type="entry name" value="Non-ribosomal peptide synthetase"/>
    <property type="match status" value="1"/>
</dbReference>
<dbReference type="InterPro" id="IPR020845">
    <property type="entry name" value="AMP-binding_CS"/>
</dbReference>
<dbReference type="Pfam" id="PF00501">
    <property type="entry name" value="AMP-binding"/>
    <property type="match status" value="1"/>
</dbReference>
<dbReference type="GO" id="GO:0031177">
    <property type="term" value="F:phosphopantetheine binding"/>
    <property type="evidence" value="ECO:0007669"/>
    <property type="project" value="TreeGrafter"/>
</dbReference>
<feature type="domain" description="Carrier" evidence="1">
    <location>
        <begin position="1017"/>
        <end position="1092"/>
    </location>
</feature>
<dbReference type="CDD" id="cd19531">
    <property type="entry name" value="LCL_NRPS-like"/>
    <property type="match status" value="1"/>
</dbReference>
<dbReference type="PaxDb" id="1198114-AciX9_1859"/>
<dbReference type="InterPro" id="IPR023213">
    <property type="entry name" value="CAT-like_dom_sf"/>
</dbReference>
<dbReference type="GO" id="GO:0043041">
    <property type="term" value="P:amino acid activation for nonribosomal peptide biosynthetic process"/>
    <property type="evidence" value="ECO:0007669"/>
    <property type="project" value="TreeGrafter"/>
</dbReference>
<protein>
    <submittedName>
        <fullName evidence="2">Amino acid adenylation domain protein</fullName>
    </submittedName>
</protein>
<dbReference type="PANTHER" id="PTHR45527:SF1">
    <property type="entry name" value="FATTY ACID SYNTHASE"/>
    <property type="match status" value="1"/>
</dbReference>
<dbReference type="CDD" id="cd12116">
    <property type="entry name" value="A_NRPS_Ta1_like"/>
    <property type="match status" value="1"/>
</dbReference>
<dbReference type="InterPro" id="IPR000873">
    <property type="entry name" value="AMP-dep_synth/lig_dom"/>
</dbReference>
<name>E8X009_GRATM</name>
<dbReference type="Gene3D" id="3.40.50.1820">
    <property type="entry name" value="alpha/beta hydrolase"/>
    <property type="match status" value="1"/>
</dbReference>
<dbReference type="KEGG" id="acm:AciX9_1859"/>